<keyword evidence="2" id="KW-1185">Reference proteome</keyword>
<dbReference type="InterPro" id="IPR029475">
    <property type="entry name" value="DUF6807"/>
</dbReference>
<accession>A0A917X5Y1</accession>
<reference evidence="1" key="2">
    <citation type="submission" date="2020-09" db="EMBL/GenBank/DDBJ databases">
        <authorList>
            <person name="Sun Q."/>
            <person name="Ohkuma M."/>
        </authorList>
    </citation>
    <scope>NUCLEOTIDE SEQUENCE</scope>
    <source>
        <strain evidence="1">JCM 19831</strain>
    </source>
</reference>
<name>A0A917X5Y1_9ACTN</name>
<evidence type="ECO:0000313" key="2">
    <source>
        <dbReference type="Proteomes" id="UP000642070"/>
    </source>
</evidence>
<dbReference type="EMBL" id="BMPI01000060">
    <property type="protein sequence ID" value="GGM69887.1"/>
    <property type="molecule type" value="Genomic_DNA"/>
</dbReference>
<sequence>MTEPVPAGLALSHEHDRSLRVSWRGGELFRYVYRPWDARVESPKPYLHPVRTLSGREVSLYRPHDHVWHKGLSIALSNVGRENFWGGPTYLRDHGGYAQLPNNGSQDHAGFETLSADDAAVLAVQRLDWTSEHGGAVLAERRSLAVTVRPDAGAWRLEVATELRNVGAAGLAIGSPETEGRAGAAYSGLFWRGPRSFSGGTVRTATAEGTDDLNGTAAPWLAFTGRHDADGASSTLVFADHPGNPGHPTPWFVRSGVYAVVCPAPFALRPVDLPAGATLALRYAVVVADGELDAPACERLAAW</sequence>
<dbReference type="RefSeq" id="WP_229836549.1">
    <property type="nucleotide sequence ID" value="NZ_BMPI01000060.1"/>
</dbReference>
<protein>
    <recommendedName>
        <fullName evidence="3">Oxidoreductase</fullName>
    </recommendedName>
</protein>
<gene>
    <name evidence="1" type="ORF">GCM10007977_084520</name>
</gene>
<organism evidence="1 2">
    <name type="scientific">Dactylosporangium sucinum</name>
    <dbReference type="NCBI Taxonomy" id="1424081"/>
    <lineage>
        <taxon>Bacteria</taxon>
        <taxon>Bacillati</taxon>
        <taxon>Actinomycetota</taxon>
        <taxon>Actinomycetes</taxon>
        <taxon>Micromonosporales</taxon>
        <taxon>Micromonosporaceae</taxon>
        <taxon>Dactylosporangium</taxon>
    </lineage>
</organism>
<evidence type="ECO:0000313" key="1">
    <source>
        <dbReference type="EMBL" id="GGM69887.1"/>
    </source>
</evidence>
<dbReference type="AlphaFoldDB" id="A0A917X5Y1"/>
<proteinExistence type="predicted"/>
<comment type="caution">
    <text evidence="1">The sequence shown here is derived from an EMBL/GenBank/DDBJ whole genome shotgun (WGS) entry which is preliminary data.</text>
</comment>
<dbReference type="Pfam" id="PF14100">
    <property type="entry name" value="DUF6807"/>
    <property type="match status" value="1"/>
</dbReference>
<reference evidence="1" key="1">
    <citation type="journal article" date="2014" name="Int. J. Syst. Evol. Microbiol.">
        <title>Complete genome sequence of Corynebacterium casei LMG S-19264T (=DSM 44701T), isolated from a smear-ripened cheese.</title>
        <authorList>
            <consortium name="US DOE Joint Genome Institute (JGI-PGF)"/>
            <person name="Walter F."/>
            <person name="Albersmeier A."/>
            <person name="Kalinowski J."/>
            <person name="Ruckert C."/>
        </authorList>
    </citation>
    <scope>NUCLEOTIDE SEQUENCE</scope>
    <source>
        <strain evidence="1">JCM 19831</strain>
    </source>
</reference>
<dbReference type="Proteomes" id="UP000642070">
    <property type="component" value="Unassembled WGS sequence"/>
</dbReference>
<evidence type="ECO:0008006" key="3">
    <source>
        <dbReference type="Google" id="ProtNLM"/>
    </source>
</evidence>